<dbReference type="GO" id="GO:0016787">
    <property type="term" value="F:hydrolase activity"/>
    <property type="evidence" value="ECO:0007669"/>
    <property type="project" value="UniProtKB-KW"/>
</dbReference>
<comment type="caution">
    <text evidence="3">The sequence shown here is derived from an EMBL/GenBank/DDBJ whole genome shotgun (WGS) entry which is preliminary data.</text>
</comment>
<feature type="domain" description="Alpha/beta hydrolase fold-3" evidence="2">
    <location>
        <begin position="102"/>
        <end position="330"/>
    </location>
</feature>
<sequence length="356" mass="39813">MARSHDDLSGMNIINPALQRHSAQRPVNLPSSFPDVKTARIKRRAHLDALTHLMPIPDAIPELVDEKEVHVPAADGFKVPVTVYSPKSTGSANREAGLPVIILMHEGGWHLGDRKDEEMNARLFVRDLGCVVLNVEYRLGPEHPFPTGVLDCYNVLQSLCYSAKAFHNLADPSKGIVLGGSSAGGNLAAVLAHKAREDRLNPPVTGQWLSVAALLPEACCPDRYRPEYVSLAENQDDPVIGKMSTKRLGVLLMELQIPEDDPLFTPFAVNLYPPRTFEADGRPPLAKAFIQVAGMDPLRDQSLIYERALREEWGTETRLEIYSGYGHMFWTNWPEMEESKKFWKDMVDGMRWLLAR</sequence>
<evidence type="ECO:0000256" key="1">
    <source>
        <dbReference type="ARBA" id="ARBA00022801"/>
    </source>
</evidence>
<dbReference type="Proteomes" id="UP001172673">
    <property type="component" value="Unassembled WGS sequence"/>
</dbReference>
<protein>
    <recommendedName>
        <fullName evidence="2">Alpha/beta hydrolase fold-3 domain-containing protein</fullName>
    </recommendedName>
</protein>
<keyword evidence="1" id="KW-0378">Hydrolase</keyword>
<name>A0AA38XJU0_9EURO</name>
<gene>
    <name evidence="3" type="ORF">H2200_002442</name>
</gene>
<evidence type="ECO:0000259" key="2">
    <source>
        <dbReference type="Pfam" id="PF07859"/>
    </source>
</evidence>
<dbReference type="PANTHER" id="PTHR48081:SF8">
    <property type="entry name" value="ALPHA_BETA HYDROLASE FOLD-3 DOMAIN-CONTAINING PROTEIN-RELATED"/>
    <property type="match status" value="1"/>
</dbReference>
<keyword evidence="4" id="KW-1185">Reference proteome</keyword>
<dbReference type="InterPro" id="IPR013094">
    <property type="entry name" value="AB_hydrolase_3"/>
</dbReference>
<dbReference type="InterPro" id="IPR029058">
    <property type="entry name" value="AB_hydrolase_fold"/>
</dbReference>
<reference evidence="3" key="1">
    <citation type="submission" date="2022-10" db="EMBL/GenBank/DDBJ databases">
        <title>Culturing micro-colonial fungi from biological soil crusts in the Mojave desert and describing Neophaeococcomyces mojavensis, and introducing the new genera and species Taxawa tesnikishii.</title>
        <authorList>
            <person name="Kurbessoian T."/>
            <person name="Stajich J.E."/>
        </authorList>
    </citation>
    <scope>NUCLEOTIDE SEQUENCE</scope>
    <source>
        <strain evidence="3">TK_41</strain>
    </source>
</reference>
<dbReference type="InterPro" id="IPR050300">
    <property type="entry name" value="GDXG_lipolytic_enzyme"/>
</dbReference>
<dbReference type="EMBL" id="JAPDRK010000003">
    <property type="protein sequence ID" value="KAJ9614306.1"/>
    <property type="molecule type" value="Genomic_DNA"/>
</dbReference>
<evidence type="ECO:0000313" key="3">
    <source>
        <dbReference type="EMBL" id="KAJ9614306.1"/>
    </source>
</evidence>
<dbReference type="SUPFAM" id="SSF53474">
    <property type="entry name" value="alpha/beta-Hydrolases"/>
    <property type="match status" value="1"/>
</dbReference>
<dbReference type="AlphaFoldDB" id="A0AA38XJU0"/>
<organism evidence="3 4">
    <name type="scientific">Cladophialophora chaetospira</name>
    <dbReference type="NCBI Taxonomy" id="386627"/>
    <lineage>
        <taxon>Eukaryota</taxon>
        <taxon>Fungi</taxon>
        <taxon>Dikarya</taxon>
        <taxon>Ascomycota</taxon>
        <taxon>Pezizomycotina</taxon>
        <taxon>Eurotiomycetes</taxon>
        <taxon>Chaetothyriomycetidae</taxon>
        <taxon>Chaetothyriales</taxon>
        <taxon>Herpotrichiellaceae</taxon>
        <taxon>Cladophialophora</taxon>
    </lineage>
</organism>
<dbReference type="Gene3D" id="3.40.50.1820">
    <property type="entry name" value="alpha/beta hydrolase"/>
    <property type="match status" value="1"/>
</dbReference>
<proteinExistence type="predicted"/>
<dbReference type="PANTHER" id="PTHR48081">
    <property type="entry name" value="AB HYDROLASE SUPERFAMILY PROTEIN C4A8.06C"/>
    <property type="match status" value="1"/>
</dbReference>
<dbReference type="Pfam" id="PF07859">
    <property type="entry name" value="Abhydrolase_3"/>
    <property type="match status" value="1"/>
</dbReference>
<evidence type="ECO:0000313" key="4">
    <source>
        <dbReference type="Proteomes" id="UP001172673"/>
    </source>
</evidence>
<accession>A0AA38XJU0</accession>